<proteinExistence type="predicted"/>
<dbReference type="PATRIC" id="fig|1396.535.peg.4321"/>
<organism evidence="3 4">
    <name type="scientific">Bacillus cereus</name>
    <dbReference type="NCBI Taxonomy" id="1396"/>
    <lineage>
        <taxon>Bacteria</taxon>
        <taxon>Bacillati</taxon>
        <taxon>Bacillota</taxon>
        <taxon>Bacilli</taxon>
        <taxon>Bacillales</taxon>
        <taxon>Bacillaceae</taxon>
        <taxon>Bacillus</taxon>
        <taxon>Bacillus cereus group</taxon>
    </lineage>
</organism>
<protein>
    <recommendedName>
        <fullName evidence="5">Group-specific protein</fullName>
    </recommendedName>
</protein>
<evidence type="ECO:0000256" key="2">
    <source>
        <dbReference type="SAM" id="SignalP"/>
    </source>
</evidence>
<evidence type="ECO:0000313" key="4">
    <source>
        <dbReference type="Proteomes" id="UP000076482"/>
    </source>
</evidence>
<feature type="signal peptide" evidence="2">
    <location>
        <begin position="1"/>
        <end position="20"/>
    </location>
</feature>
<dbReference type="Proteomes" id="UP000076482">
    <property type="component" value="Unassembled WGS sequence"/>
</dbReference>
<sequence length="153" mass="16886">MKKWFSSLLLVMIIFSNAWWVPKAEAIVCPPGQFPWVTSFSPNDDNPGSSSLSVSCRNPVEKDNTDKNVSETVSYYAMRIKILQLFSTTIAFGLLVAAGHAYIFSGGQDKEIERAKSLLILSGVGFFVTSAGFIIFKLMQETMQFGFLAILLG</sequence>
<evidence type="ECO:0008006" key="5">
    <source>
        <dbReference type="Google" id="ProtNLM"/>
    </source>
</evidence>
<dbReference type="EMBL" id="LJKE01000015">
    <property type="protein sequence ID" value="KZD72108.1"/>
    <property type="molecule type" value="Genomic_DNA"/>
</dbReference>
<feature type="chain" id="PRO_5039035975" description="Group-specific protein" evidence="2">
    <location>
        <begin position="21"/>
        <end position="153"/>
    </location>
</feature>
<dbReference type="RefSeq" id="WP_063259791.1">
    <property type="nucleotide sequence ID" value="NZ_LJKE01000015.1"/>
</dbReference>
<keyword evidence="1" id="KW-1133">Transmembrane helix</keyword>
<keyword evidence="2" id="KW-0732">Signal</keyword>
<evidence type="ECO:0000313" key="3">
    <source>
        <dbReference type="EMBL" id="KZD72108.1"/>
    </source>
</evidence>
<dbReference type="AlphaFoldDB" id="A0A164QS78"/>
<evidence type="ECO:0000256" key="1">
    <source>
        <dbReference type="SAM" id="Phobius"/>
    </source>
</evidence>
<feature type="transmembrane region" description="Helical" evidence="1">
    <location>
        <begin position="117"/>
        <end position="136"/>
    </location>
</feature>
<gene>
    <name evidence="3" type="ORF">B4088_0569</name>
</gene>
<keyword evidence="1" id="KW-0812">Transmembrane</keyword>
<name>A0A164QS78_BACCE</name>
<feature type="transmembrane region" description="Helical" evidence="1">
    <location>
        <begin position="82"/>
        <end position="105"/>
    </location>
</feature>
<reference evidence="3 4" key="1">
    <citation type="submission" date="2015-09" db="EMBL/GenBank/DDBJ databases">
        <title>Bacillus cereus food isolates.</title>
        <authorList>
            <person name="Boekhorst J."/>
        </authorList>
    </citation>
    <scope>NUCLEOTIDE SEQUENCE [LARGE SCALE GENOMIC DNA]</scope>
    <source>
        <strain evidence="3 4">B4088</strain>
    </source>
</reference>
<accession>A0A164QS78</accession>
<comment type="caution">
    <text evidence="3">The sequence shown here is derived from an EMBL/GenBank/DDBJ whole genome shotgun (WGS) entry which is preliminary data.</text>
</comment>
<keyword evidence="1" id="KW-0472">Membrane</keyword>